<evidence type="ECO:0000256" key="2">
    <source>
        <dbReference type="ARBA" id="ARBA00022490"/>
    </source>
</evidence>
<comment type="similarity">
    <text evidence="6">Belongs to the SOFL plant protein family.</text>
</comment>
<dbReference type="PANTHER" id="PTHR33347:SF1">
    <property type="entry name" value="PROTEIN SOB FIVE-LIKE 5"/>
    <property type="match status" value="1"/>
</dbReference>
<evidence type="ECO:0000256" key="3">
    <source>
        <dbReference type="ARBA" id="ARBA00022712"/>
    </source>
</evidence>
<feature type="region of interest" description="Disordered" evidence="7">
    <location>
        <begin position="26"/>
        <end position="84"/>
    </location>
</feature>
<dbReference type="GO" id="GO:0009736">
    <property type="term" value="P:cytokinin-activated signaling pathway"/>
    <property type="evidence" value="ECO:0007669"/>
    <property type="project" value="UniProtKB-KW"/>
</dbReference>
<protein>
    <submittedName>
        <fullName evidence="8">Digestive organ expansion factor-like protein</fullName>
    </submittedName>
</protein>
<feature type="region of interest" description="Disordered" evidence="7">
    <location>
        <begin position="99"/>
        <end position="130"/>
    </location>
</feature>
<proteinExistence type="inferred from homology"/>
<keyword evidence="2" id="KW-0963">Cytoplasm</keyword>
<comment type="subcellular location">
    <subcellularLocation>
        <location evidence="1">Cytoplasm</location>
    </subcellularLocation>
</comment>
<evidence type="ECO:0000256" key="5">
    <source>
        <dbReference type="ARBA" id="ARBA00023242"/>
    </source>
</evidence>
<dbReference type="GO" id="GO:0009691">
    <property type="term" value="P:cytokinin biosynthetic process"/>
    <property type="evidence" value="ECO:0007669"/>
    <property type="project" value="UniProtKB-KW"/>
</dbReference>
<evidence type="ECO:0000256" key="6">
    <source>
        <dbReference type="ARBA" id="ARBA00024199"/>
    </source>
</evidence>
<evidence type="ECO:0000256" key="7">
    <source>
        <dbReference type="SAM" id="MobiDB-lite"/>
    </source>
</evidence>
<organism evidence="8 9">
    <name type="scientific">Gossypium australe</name>
    <dbReference type="NCBI Taxonomy" id="47621"/>
    <lineage>
        <taxon>Eukaryota</taxon>
        <taxon>Viridiplantae</taxon>
        <taxon>Streptophyta</taxon>
        <taxon>Embryophyta</taxon>
        <taxon>Tracheophyta</taxon>
        <taxon>Spermatophyta</taxon>
        <taxon>Magnoliopsida</taxon>
        <taxon>eudicotyledons</taxon>
        <taxon>Gunneridae</taxon>
        <taxon>Pentapetalae</taxon>
        <taxon>rosids</taxon>
        <taxon>malvids</taxon>
        <taxon>Malvales</taxon>
        <taxon>Malvaceae</taxon>
        <taxon>Malvoideae</taxon>
        <taxon>Gossypium</taxon>
    </lineage>
</organism>
<keyword evidence="9" id="KW-1185">Reference proteome</keyword>
<dbReference type="OrthoDB" id="759087at2759"/>
<feature type="compositionally biased region" description="Basic and acidic residues" evidence="7">
    <location>
        <begin position="118"/>
        <end position="129"/>
    </location>
</feature>
<feature type="compositionally biased region" description="Basic and acidic residues" evidence="7">
    <location>
        <begin position="40"/>
        <end position="56"/>
    </location>
</feature>
<keyword evidence="5" id="KW-0539">Nucleus</keyword>
<dbReference type="PANTHER" id="PTHR33347">
    <property type="entry name" value="OSJNBA0091C07.3 PROTEIN"/>
    <property type="match status" value="1"/>
</dbReference>
<reference evidence="9" key="1">
    <citation type="journal article" date="2019" name="Plant Biotechnol. J.">
        <title>Genome sequencing of the Australian wild diploid species Gossypium australe highlights disease resistance and delayed gland morphogenesis.</title>
        <authorList>
            <person name="Cai Y."/>
            <person name="Cai X."/>
            <person name="Wang Q."/>
            <person name="Wang P."/>
            <person name="Zhang Y."/>
            <person name="Cai C."/>
            <person name="Xu Y."/>
            <person name="Wang K."/>
            <person name="Zhou Z."/>
            <person name="Wang C."/>
            <person name="Geng S."/>
            <person name="Li B."/>
            <person name="Dong Q."/>
            <person name="Hou Y."/>
            <person name="Wang H."/>
            <person name="Ai P."/>
            <person name="Liu Z."/>
            <person name="Yi F."/>
            <person name="Sun M."/>
            <person name="An G."/>
            <person name="Cheng J."/>
            <person name="Zhang Y."/>
            <person name="Shi Q."/>
            <person name="Xie Y."/>
            <person name="Shi X."/>
            <person name="Chang Y."/>
            <person name="Huang F."/>
            <person name="Chen Y."/>
            <person name="Hong S."/>
            <person name="Mi L."/>
            <person name="Sun Q."/>
            <person name="Zhang L."/>
            <person name="Zhou B."/>
            <person name="Peng R."/>
            <person name="Zhang X."/>
            <person name="Liu F."/>
        </authorList>
    </citation>
    <scope>NUCLEOTIDE SEQUENCE [LARGE SCALE GENOMIC DNA]</scope>
    <source>
        <strain evidence="9">cv. PA1801</strain>
    </source>
</reference>
<evidence type="ECO:0000313" key="8">
    <source>
        <dbReference type="EMBL" id="KAA3488615.1"/>
    </source>
</evidence>
<keyword evidence="3" id="KW-0203">Cytokinin biosynthesis</keyword>
<feature type="compositionally biased region" description="Basic residues" evidence="7">
    <location>
        <begin position="107"/>
        <end position="117"/>
    </location>
</feature>
<feature type="compositionally biased region" description="Acidic residues" evidence="7">
    <location>
        <begin position="57"/>
        <end position="70"/>
    </location>
</feature>
<evidence type="ECO:0000256" key="1">
    <source>
        <dbReference type="ARBA" id="ARBA00004496"/>
    </source>
</evidence>
<name>A0A5B6X6J0_9ROSI</name>
<accession>A0A5B6X6J0</accession>
<evidence type="ECO:0000256" key="4">
    <source>
        <dbReference type="ARBA" id="ARBA00022864"/>
    </source>
</evidence>
<dbReference type="GO" id="GO:0005737">
    <property type="term" value="C:cytoplasm"/>
    <property type="evidence" value="ECO:0007669"/>
    <property type="project" value="UniProtKB-SubCell"/>
</dbReference>
<dbReference type="InterPro" id="IPR044670">
    <property type="entry name" value="SOFL"/>
</dbReference>
<sequence>MNFMASECSSGCESGWTNYLEQSFLSSNPSKKKNGFKKSGFCDEHREINRGKQKVDDDVENDDEEEEEDLSMVSDASSGPPHFYEDDKKLYHEYMVPQTGTTFNKNGGKRHRNKEQRRRQQEQQVHEEIDTASSPFINYSKKSFVDINNQAPMGFSATHFEGGSQFEGHFGFFQSSSPSPDQLQNNQLSGFKEIKEHGVGNLRLKQWKKGVAISQKNKDLKQDFILFFYNG</sequence>
<evidence type="ECO:0000313" key="9">
    <source>
        <dbReference type="Proteomes" id="UP000325315"/>
    </source>
</evidence>
<dbReference type="EMBL" id="SMMG02000001">
    <property type="protein sequence ID" value="KAA3488615.1"/>
    <property type="molecule type" value="Genomic_DNA"/>
</dbReference>
<comment type="caution">
    <text evidence="8">The sequence shown here is derived from an EMBL/GenBank/DDBJ whole genome shotgun (WGS) entry which is preliminary data.</text>
</comment>
<dbReference type="AlphaFoldDB" id="A0A5B6X6J0"/>
<dbReference type="Proteomes" id="UP000325315">
    <property type="component" value="Unassembled WGS sequence"/>
</dbReference>
<gene>
    <name evidence="8" type="ORF">EPI10_032350</name>
</gene>
<keyword evidence="4" id="KW-0932">Cytokinin signaling pathway</keyword>